<protein>
    <submittedName>
        <fullName evidence="1">Uncharacterized protein</fullName>
    </submittedName>
</protein>
<gene>
    <name evidence="1" type="ORF">NNA32_11150</name>
</gene>
<evidence type="ECO:0000313" key="1">
    <source>
        <dbReference type="EMBL" id="MDF9914796.1"/>
    </source>
</evidence>
<dbReference type="EMBL" id="JANDJP010000019">
    <property type="protein sequence ID" value="MDF9914796.1"/>
    <property type="molecule type" value="Genomic_DNA"/>
</dbReference>
<proteinExistence type="predicted"/>
<name>A0ABT6DCK3_9LACO</name>
<organism evidence="1 2">
    <name type="scientific">Furfurilactobacillus milii</name>
    <dbReference type="NCBI Taxonomy" id="2888272"/>
    <lineage>
        <taxon>Bacteria</taxon>
        <taxon>Bacillati</taxon>
        <taxon>Bacillota</taxon>
        <taxon>Bacilli</taxon>
        <taxon>Lactobacillales</taxon>
        <taxon>Lactobacillaceae</taxon>
        <taxon>Furfurilactobacillus</taxon>
    </lineage>
</organism>
<evidence type="ECO:0000313" key="2">
    <source>
        <dbReference type="Proteomes" id="UP001152867"/>
    </source>
</evidence>
<accession>A0ABT6DCK3</accession>
<keyword evidence="2" id="KW-1185">Reference proteome</keyword>
<sequence length="175" mass="19685">MSSTSQTHKRYLQNSDGSVYWPFTAWDAVVGKPTDLVDKPALDAAIAGISMSSNADISWHTSGFSYLNGIQPIDGRPIAQYQAVKLGNIQYVTLQVYFTNAAGNGDIVMLDPDMPKDPSTPTMIGGWCDGNGSQQFPSRIRADWDNRKLTLEAYDPEKMRNDSWFYFEKNWWCKI</sequence>
<dbReference type="Proteomes" id="UP001152867">
    <property type="component" value="Unassembled WGS sequence"/>
</dbReference>
<comment type="caution">
    <text evidence="1">The sequence shown here is derived from an EMBL/GenBank/DDBJ whole genome shotgun (WGS) entry which is preliminary data.</text>
</comment>
<reference evidence="1" key="1">
    <citation type="submission" date="2022-06" db="EMBL/GenBank/DDBJ databases">
        <title>Antifungal cultures and metabolites of lactic acid bacteria for use in dairy fermentations.</title>
        <authorList>
            <person name="Zhao Z."/>
            <person name="Gaenzle M."/>
        </authorList>
    </citation>
    <scope>NUCLEOTIDE SEQUENCE</scope>
    <source>
        <strain evidence="1">FUA3126</strain>
    </source>
</reference>
<dbReference type="RefSeq" id="WP_178942771.1">
    <property type="nucleotide sequence ID" value="NZ_JAIWJG010000019.1"/>
</dbReference>